<accession>A0A0L8MAX2</accession>
<keyword evidence="1" id="KW-1133">Transmembrane helix</keyword>
<name>A0A0L8MAX2_STRVG</name>
<feature type="transmembrane region" description="Helical" evidence="1">
    <location>
        <begin position="81"/>
        <end position="110"/>
    </location>
</feature>
<evidence type="ECO:0000313" key="2">
    <source>
        <dbReference type="EMBL" id="KOG47530.1"/>
    </source>
</evidence>
<protein>
    <submittedName>
        <fullName evidence="2">Uncharacterized protein</fullName>
    </submittedName>
</protein>
<sequence length="115" mass="11570">MLAQVGVGALVEGWRDGAVMCFRCGQGEYGVGGLLRESRAGAPGTVGVLTVQEPLSRSVDTSSPALLCDRGPPSFDARGPLSFVACFGTGVVWGACAVVGTVAAGGFGALTRRPV</sequence>
<dbReference type="Proteomes" id="UP000037084">
    <property type="component" value="Unassembled WGS sequence"/>
</dbReference>
<dbReference type="EMBL" id="LGUV01000336">
    <property type="protein sequence ID" value="KOG47530.1"/>
    <property type="molecule type" value="Genomic_DNA"/>
</dbReference>
<comment type="caution">
    <text evidence="2">The sequence shown here is derived from an EMBL/GenBank/DDBJ whole genome shotgun (WGS) entry which is preliminary data.</text>
</comment>
<evidence type="ECO:0000313" key="3">
    <source>
        <dbReference type="Proteomes" id="UP000037084"/>
    </source>
</evidence>
<dbReference type="AlphaFoldDB" id="A0A0L8MAX2"/>
<dbReference type="PATRIC" id="fig|1961.12.peg.5185"/>
<reference evidence="3" key="1">
    <citation type="submission" date="2015-07" db="EMBL/GenBank/DDBJ databases">
        <authorList>
            <consortium name="Consortium for Microbial Forensics and Genomics (microFORGE)"/>
            <person name="Knight B.M."/>
            <person name="Roberts D.P."/>
            <person name="Lin D."/>
            <person name="Hari K."/>
            <person name="Fletcher J."/>
            <person name="Melcher U."/>
            <person name="Blagden T."/>
            <person name="Winegar R.A."/>
        </authorList>
    </citation>
    <scope>NUCLEOTIDE SEQUENCE [LARGE SCALE GENOMIC DNA]</scope>
    <source>
        <strain evidence="3">NRRL B-1447</strain>
    </source>
</reference>
<evidence type="ECO:0000256" key="1">
    <source>
        <dbReference type="SAM" id="Phobius"/>
    </source>
</evidence>
<keyword evidence="1" id="KW-0812">Transmembrane</keyword>
<gene>
    <name evidence="2" type="ORF">ADK75_23090</name>
</gene>
<proteinExistence type="predicted"/>
<organism evidence="2 3">
    <name type="scientific">Streptomyces virginiae</name>
    <name type="common">Streptomyces cinnamonensis</name>
    <dbReference type="NCBI Taxonomy" id="1961"/>
    <lineage>
        <taxon>Bacteria</taxon>
        <taxon>Bacillati</taxon>
        <taxon>Actinomycetota</taxon>
        <taxon>Actinomycetes</taxon>
        <taxon>Kitasatosporales</taxon>
        <taxon>Streptomycetaceae</taxon>
        <taxon>Streptomyces</taxon>
    </lineage>
</organism>
<keyword evidence="1" id="KW-0472">Membrane</keyword>